<dbReference type="SMART" id="SM00564">
    <property type="entry name" value="PQQ"/>
    <property type="match status" value="4"/>
</dbReference>
<gene>
    <name evidence="2" type="ORF">DLJ46_17630</name>
</gene>
<dbReference type="Pfam" id="PF13360">
    <property type="entry name" value="PQQ_2"/>
    <property type="match status" value="1"/>
</dbReference>
<comment type="caution">
    <text evidence="2">The sequence shown here is derived from an EMBL/GenBank/DDBJ whole genome shotgun (WGS) entry which is preliminary data.</text>
</comment>
<dbReference type="EMBL" id="QGSV01000218">
    <property type="protein sequence ID" value="PWU46535.1"/>
    <property type="molecule type" value="Genomic_DNA"/>
</dbReference>
<reference evidence="3" key="1">
    <citation type="submission" date="2018-05" db="EMBL/GenBank/DDBJ databases">
        <title>Micromonospora globispora sp. nov. and Micromonospora rugosa sp. nov., isolated from marine sediment.</title>
        <authorList>
            <person name="Carro L."/>
            <person name="Aysel V."/>
            <person name="Cetin D."/>
            <person name="Igual J.M."/>
            <person name="Klenk H.-P."/>
            <person name="Trujillo M.E."/>
            <person name="Sahin N."/>
        </authorList>
    </citation>
    <scope>NUCLEOTIDE SEQUENCE [LARGE SCALE GENOMIC DNA]</scope>
    <source>
        <strain evidence="3">S2904</strain>
    </source>
</reference>
<dbReference type="InterPro" id="IPR011047">
    <property type="entry name" value="Quinoprotein_ADH-like_sf"/>
</dbReference>
<protein>
    <submittedName>
        <fullName evidence="2">Pyrrolo-quinoline quinone</fullName>
    </submittedName>
</protein>
<dbReference type="Proteomes" id="UP000245683">
    <property type="component" value="Unassembled WGS sequence"/>
</dbReference>
<dbReference type="OrthoDB" id="3336893at2"/>
<dbReference type="SUPFAM" id="SSF50998">
    <property type="entry name" value="Quinoprotein alcohol dehydrogenase-like"/>
    <property type="match status" value="1"/>
</dbReference>
<dbReference type="InterPro" id="IPR015943">
    <property type="entry name" value="WD40/YVTN_repeat-like_dom_sf"/>
</dbReference>
<dbReference type="PANTHER" id="PTHR34512">
    <property type="entry name" value="CELL SURFACE PROTEIN"/>
    <property type="match status" value="1"/>
</dbReference>
<dbReference type="RefSeq" id="WP_109945743.1">
    <property type="nucleotide sequence ID" value="NZ_QGSV01000218.1"/>
</dbReference>
<feature type="domain" description="Pyrrolo-quinoline quinone repeat" evidence="1">
    <location>
        <begin position="119"/>
        <end position="325"/>
    </location>
</feature>
<dbReference type="AlphaFoldDB" id="A0A317K109"/>
<accession>A0A317K109</accession>
<dbReference type="PANTHER" id="PTHR34512:SF30">
    <property type="entry name" value="OUTER MEMBRANE PROTEIN ASSEMBLY FACTOR BAMB"/>
    <property type="match status" value="1"/>
</dbReference>
<keyword evidence="3" id="KW-1185">Reference proteome</keyword>
<evidence type="ECO:0000259" key="1">
    <source>
        <dbReference type="Pfam" id="PF13360"/>
    </source>
</evidence>
<evidence type="ECO:0000313" key="2">
    <source>
        <dbReference type="EMBL" id="PWU46535.1"/>
    </source>
</evidence>
<proteinExistence type="predicted"/>
<evidence type="ECO:0000313" key="3">
    <source>
        <dbReference type="Proteomes" id="UP000245683"/>
    </source>
</evidence>
<sequence length="417" mass="43974">MGLPEGRRRILTAVVAVLAVGAAALVVYRVLAPAEVRTVARAGYPPVATPPLGVIGRLPVAPLIVDGRLRVYAGTRQVYADQPVDDRHRVTPFWSYRRWPAKLDGVLASGTTVVSRWSDGTLVALDARTGRVAWRADGPEPGPVPKPRRTGAATVWDPRGLHLARTPNGRTVLVTSGERQAGGYDLTDGRQLWRADLPGGCRTDVATTATGELVTVDACTGPATVEFRDAATGSVRSRWRPPGGPDALVVTPVGCLGPRSECRGLRTAGPGDGAGRGWLVGPGEPVASPALDAPGAELVGDRVVGSTGGVLTGRSARTGEELWRRADLGPVRIIAAQPGRVHLLTERNDLVTLDPRTGAQRSRFPMDLGKDGIGWVPGYAYAGDGYVAVERLREKAGPDSDDQAYFLMAEPVLLAAT</sequence>
<dbReference type="PROSITE" id="PS51318">
    <property type="entry name" value="TAT"/>
    <property type="match status" value="1"/>
</dbReference>
<dbReference type="InterPro" id="IPR018391">
    <property type="entry name" value="PQQ_b-propeller_rpt"/>
</dbReference>
<dbReference type="InterPro" id="IPR006311">
    <property type="entry name" value="TAT_signal"/>
</dbReference>
<name>A0A317K109_9ACTN</name>
<dbReference type="InterPro" id="IPR002372">
    <property type="entry name" value="PQQ_rpt_dom"/>
</dbReference>
<organism evidence="2 3">
    <name type="scientific">Micromonospora globispora</name>
    <dbReference type="NCBI Taxonomy" id="1450148"/>
    <lineage>
        <taxon>Bacteria</taxon>
        <taxon>Bacillati</taxon>
        <taxon>Actinomycetota</taxon>
        <taxon>Actinomycetes</taxon>
        <taxon>Micromonosporales</taxon>
        <taxon>Micromonosporaceae</taxon>
        <taxon>Micromonospora</taxon>
    </lineage>
</organism>
<dbReference type="Gene3D" id="2.130.10.10">
    <property type="entry name" value="YVTN repeat-like/Quinoprotein amine dehydrogenase"/>
    <property type="match status" value="1"/>
</dbReference>